<dbReference type="InterPro" id="IPR036236">
    <property type="entry name" value="Znf_C2H2_sf"/>
</dbReference>
<dbReference type="EMBL" id="JANBPT010000586">
    <property type="protein sequence ID" value="KAJ1916391.1"/>
    <property type="molecule type" value="Genomic_DNA"/>
</dbReference>
<feature type="domain" description="Zinc finger C2H2 LYAR-type" evidence="10">
    <location>
        <begin position="30"/>
        <end position="57"/>
    </location>
</feature>
<evidence type="ECO:0000256" key="1">
    <source>
        <dbReference type="ARBA" id="ARBA00004123"/>
    </source>
</evidence>
<feature type="compositionally biased region" description="Low complexity" evidence="9">
    <location>
        <begin position="85"/>
        <end position="97"/>
    </location>
</feature>
<dbReference type="InterPro" id="IPR014898">
    <property type="entry name" value="Znf_C2H2_LYAR"/>
</dbReference>
<sequence length="261" mass="28496">MVSFVCNACQSTVKKPQLDAHTRRCQQAQFTCLDCNTDFYDGNYRYHTQCITEAEKYEKAKPKGKQQAKKQASKPERAGQNPIFPAKAAPKQQQSAAGNNAVPASIVAQLKEQEASQASTPPTLEATSIKRKADKPEESKPNKRQFPEPTRSDEVAESTGKPSKTQRNAVEKLNGEVGEDGRKQLAAWRQKSLVGVIHEDIVLAVKAGLNSKGSAVEIDSLPALAKTTLLSHPSNVHSKSTVKKASKSLKLKLSGDRLEFD</sequence>
<evidence type="ECO:0000256" key="9">
    <source>
        <dbReference type="SAM" id="MobiDB-lite"/>
    </source>
</evidence>
<proteinExistence type="inferred from homology"/>
<evidence type="ECO:0000256" key="8">
    <source>
        <dbReference type="PROSITE-ProRule" id="PRU01145"/>
    </source>
</evidence>
<organism evidence="11 12">
    <name type="scientific">Tieghemiomyces parasiticus</name>
    <dbReference type="NCBI Taxonomy" id="78921"/>
    <lineage>
        <taxon>Eukaryota</taxon>
        <taxon>Fungi</taxon>
        <taxon>Fungi incertae sedis</taxon>
        <taxon>Zoopagomycota</taxon>
        <taxon>Kickxellomycotina</taxon>
        <taxon>Dimargaritomycetes</taxon>
        <taxon>Dimargaritales</taxon>
        <taxon>Dimargaritaceae</taxon>
        <taxon>Tieghemiomyces</taxon>
    </lineage>
</organism>
<evidence type="ECO:0000259" key="10">
    <source>
        <dbReference type="Pfam" id="PF08790"/>
    </source>
</evidence>
<evidence type="ECO:0000256" key="3">
    <source>
        <dbReference type="ARBA" id="ARBA00022737"/>
    </source>
</evidence>
<evidence type="ECO:0000256" key="7">
    <source>
        <dbReference type="ARBA" id="ARBA00061084"/>
    </source>
</evidence>
<evidence type="ECO:0000256" key="6">
    <source>
        <dbReference type="ARBA" id="ARBA00023242"/>
    </source>
</evidence>
<evidence type="ECO:0000256" key="5">
    <source>
        <dbReference type="ARBA" id="ARBA00022833"/>
    </source>
</evidence>
<dbReference type="GO" id="GO:0006364">
    <property type="term" value="P:rRNA processing"/>
    <property type="evidence" value="ECO:0007669"/>
    <property type="project" value="TreeGrafter"/>
</dbReference>
<dbReference type="OrthoDB" id="21474at2759"/>
<dbReference type="AlphaFoldDB" id="A0A9W7ZZF0"/>
<dbReference type="PROSITE" id="PS51804">
    <property type="entry name" value="ZF_C2HC_LYAR"/>
    <property type="match status" value="2"/>
</dbReference>
<dbReference type="GO" id="GO:0005730">
    <property type="term" value="C:nucleolus"/>
    <property type="evidence" value="ECO:0007669"/>
    <property type="project" value="TreeGrafter"/>
</dbReference>
<dbReference type="GO" id="GO:0008270">
    <property type="term" value="F:zinc ion binding"/>
    <property type="evidence" value="ECO:0007669"/>
    <property type="project" value="UniProtKB-KW"/>
</dbReference>
<dbReference type="Gene3D" id="3.30.1490.490">
    <property type="match status" value="1"/>
</dbReference>
<protein>
    <recommendedName>
        <fullName evidence="10">Zinc finger C2H2 LYAR-type domain-containing protein</fullName>
    </recommendedName>
</protein>
<dbReference type="PANTHER" id="PTHR13100">
    <property type="entry name" value="CELL GROWTH-REGULATING NUCLEOLAR PROTEIN LYAR"/>
    <property type="match status" value="1"/>
</dbReference>
<feature type="region of interest" description="Disordered" evidence="9">
    <location>
        <begin position="112"/>
        <end position="177"/>
    </location>
</feature>
<dbReference type="Pfam" id="PF08790">
    <property type="entry name" value="zf-LYAR"/>
    <property type="match status" value="1"/>
</dbReference>
<dbReference type="InterPro" id="IPR039999">
    <property type="entry name" value="LYAR"/>
</dbReference>
<evidence type="ECO:0000256" key="2">
    <source>
        <dbReference type="ARBA" id="ARBA00022723"/>
    </source>
</evidence>
<dbReference type="PANTHER" id="PTHR13100:SF10">
    <property type="entry name" value="CELL GROWTH-REGULATING NUCLEOLAR PROTEIN"/>
    <property type="match status" value="1"/>
</dbReference>
<evidence type="ECO:0000256" key="4">
    <source>
        <dbReference type="ARBA" id="ARBA00022771"/>
    </source>
</evidence>
<gene>
    <name evidence="11" type="ORF">IWQ60_008122</name>
</gene>
<dbReference type="GO" id="GO:0000122">
    <property type="term" value="P:negative regulation of transcription by RNA polymerase II"/>
    <property type="evidence" value="ECO:0007669"/>
    <property type="project" value="TreeGrafter"/>
</dbReference>
<accession>A0A9W7ZZF0</accession>
<keyword evidence="12" id="KW-1185">Reference proteome</keyword>
<feature type="compositionally biased region" description="Basic residues" evidence="9">
    <location>
        <begin position="62"/>
        <end position="72"/>
    </location>
</feature>
<keyword evidence="6" id="KW-0539">Nucleus</keyword>
<dbReference type="FunFam" id="3.30.1490.490:FF:000001">
    <property type="entry name" value="cell growth-regulating nucleolar protein-like"/>
    <property type="match status" value="1"/>
</dbReference>
<keyword evidence="2" id="KW-0479">Metal-binding</keyword>
<feature type="region of interest" description="Disordered" evidence="9">
    <location>
        <begin position="57"/>
        <end position="100"/>
    </location>
</feature>
<dbReference type="Proteomes" id="UP001150569">
    <property type="component" value="Unassembled WGS sequence"/>
</dbReference>
<evidence type="ECO:0000313" key="12">
    <source>
        <dbReference type="Proteomes" id="UP001150569"/>
    </source>
</evidence>
<dbReference type="GO" id="GO:0003677">
    <property type="term" value="F:DNA binding"/>
    <property type="evidence" value="ECO:0007669"/>
    <property type="project" value="InterPro"/>
</dbReference>
<comment type="subcellular location">
    <subcellularLocation>
        <location evidence="1">Nucleus</location>
    </subcellularLocation>
</comment>
<keyword evidence="5" id="KW-0862">Zinc</keyword>
<dbReference type="SUPFAM" id="SSF57667">
    <property type="entry name" value="beta-beta-alpha zinc fingers"/>
    <property type="match status" value="2"/>
</dbReference>
<keyword evidence="4 8" id="KW-0863">Zinc-finger</keyword>
<evidence type="ECO:0000313" key="11">
    <source>
        <dbReference type="EMBL" id="KAJ1916391.1"/>
    </source>
</evidence>
<comment type="caution">
    <text evidence="11">The sequence shown here is derived from an EMBL/GenBank/DDBJ whole genome shotgun (WGS) entry which is preliminary data.</text>
</comment>
<keyword evidence="3" id="KW-0677">Repeat</keyword>
<reference evidence="11" key="1">
    <citation type="submission" date="2022-07" db="EMBL/GenBank/DDBJ databases">
        <title>Phylogenomic reconstructions and comparative analyses of Kickxellomycotina fungi.</title>
        <authorList>
            <person name="Reynolds N.K."/>
            <person name="Stajich J.E."/>
            <person name="Barry K."/>
            <person name="Grigoriev I.V."/>
            <person name="Crous P."/>
            <person name="Smith M.E."/>
        </authorList>
    </citation>
    <scope>NUCLEOTIDE SEQUENCE</scope>
    <source>
        <strain evidence="11">RSA 861</strain>
    </source>
</reference>
<name>A0A9W7ZZF0_9FUNG</name>
<comment type="similarity">
    <text evidence="7">Belongs to the UPF0743 family.</text>
</comment>
<feature type="compositionally biased region" description="Polar residues" evidence="9">
    <location>
        <begin position="115"/>
        <end position="126"/>
    </location>
</feature>